<protein>
    <recommendedName>
        <fullName evidence="3">Excreted virulence factor EspC (Type VII ESX diderm)</fullName>
    </recommendedName>
</protein>
<gene>
    <name evidence="1" type="ORF">ACFQE5_00605</name>
</gene>
<organism evidence="1 2">
    <name type="scientific">Pseudonocardia hispaniensis</name>
    <dbReference type="NCBI Taxonomy" id="904933"/>
    <lineage>
        <taxon>Bacteria</taxon>
        <taxon>Bacillati</taxon>
        <taxon>Actinomycetota</taxon>
        <taxon>Actinomycetes</taxon>
        <taxon>Pseudonocardiales</taxon>
        <taxon>Pseudonocardiaceae</taxon>
        <taxon>Pseudonocardia</taxon>
    </lineage>
</organism>
<dbReference type="EMBL" id="JBHSQW010000001">
    <property type="protein sequence ID" value="MFC5992705.1"/>
    <property type="molecule type" value="Genomic_DNA"/>
</dbReference>
<evidence type="ECO:0008006" key="3">
    <source>
        <dbReference type="Google" id="ProtNLM"/>
    </source>
</evidence>
<dbReference type="RefSeq" id="WP_379581517.1">
    <property type="nucleotide sequence ID" value="NZ_JBHSQW010000001.1"/>
</dbReference>
<reference evidence="2" key="1">
    <citation type="journal article" date="2019" name="Int. J. Syst. Evol. Microbiol.">
        <title>The Global Catalogue of Microorganisms (GCM) 10K type strain sequencing project: providing services to taxonomists for standard genome sequencing and annotation.</title>
        <authorList>
            <consortium name="The Broad Institute Genomics Platform"/>
            <consortium name="The Broad Institute Genome Sequencing Center for Infectious Disease"/>
            <person name="Wu L."/>
            <person name="Ma J."/>
        </authorList>
    </citation>
    <scope>NUCLEOTIDE SEQUENCE [LARGE SCALE GENOMIC DNA]</scope>
    <source>
        <strain evidence="2">CCM 8391</strain>
    </source>
</reference>
<comment type="caution">
    <text evidence="1">The sequence shown here is derived from an EMBL/GenBank/DDBJ whole genome shotgun (WGS) entry which is preliminary data.</text>
</comment>
<name>A0ABW1IWM5_9PSEU</name>
<proteinExistence type="predicted"/>
<sequence length="101" mass="10657">MPPDIHLDGDRLRAHASRVAALAERLLTHPAPEAAHTLARSGNVTAAALVADVDRLTATLERAAHHLIELGCALCIAATDAQALDQGIRDQVLRAGWESSP</sequence>
<accession>A0ABW1IWM5</accession>
<dbReference type="Proteomes" id="UP001596302">
    <property type="component" value="Unassembled WGS sequence"/>
</dbReference>
<keyword evidence="2" id="KW-1185">Reference proteome</keyword>
<evidence type="ECO:0000313" key="2">
    <source>
        <dbReference type="Proteomes" id="UP001596302"/>
    </source>
</evidence>
<evidence type="ECO:0000313" key="1">
    <source>
        <dbReference type="EMBL" id="MFC5992705.1"/>
    </source>
</evidence>